<name>A0A1B7SWJ8_9ASCO</name>
<protein>
    <submittedName>
        <fullName evidence="1">Uncharacterized protein</fullName>
    </submittedName>
</protein>
<sequence length="112" mass="13231">MVKLDNFFYSKEINDILPKYEQKTEQQPLMIQEIFTKAFKNIFTRVYFFLVITKVKLENITNGNNLSLPKYNNVLYSDMNIQQVEQENLTFPKKILNCLSIPLMVILGFITI</sequence>
<dbReference type="Proteomes" id="UP000092321">
    <property type="component" value="Unassembled WGS sequence"/>
</dbReference>
<gene>
    <name evidence="1" type="ORF">HANVADRAFT_4645</name>
</gene>
<accession>A0A1B7SWJ8</accession>
<dbReference type="AlphaFoldDB" id="A0A1B7SWJ8"/>
<proteinExistence type="predicted"/>
<dbReference type="OrthoDB" id="3973222at2759"/>
<evidence type="ECO:0000313" key="2">
    <source>
        <dbReference type="Proteomes" id="UP000092321"/>
    </source>
</evidence>
<keyword evidence="2" id="KW-1185">Reference proteome</keyword>
<evidence type="ECO:0000313" key="1">
    <source>
        <dbReference type="EMBL" id="OBA20827.1"/>
    </source>
</evidence>
<reference evidence="2" key="1">
    <citation type="journal article" date="2016" name="Proc. Natl. Acad. Sci. U.S.A.">
        <title>Comparative genomics of biotechnologically important yeasts.</title>
        <authorList>
            <person name="Riley R."/>
            <person name="Haridas S."/>
            <person name="Wolfe K.H."/>
            <person name="Lopes M.R."/>
            <person name="Hittinger C.T."/>
            <person name="Goeker M."/>
            <person name="Salamov A.A."/>
            <person name="Wisecaver J.H."/>
            <person name="Long T.M."/>
            <person name="Calvey C.H."/>
            <person name="Aerts A.L."/>
            <person name="Barry K.W."/>
            <person name="Choi C."/>
            <person name="Clum A."/>
            <person name="Coughlan A.Y."/>
            <person name="Deshpande S."/>
            <person name="Douglass A.P."/>
            <person name="Hanson S.J."/>
            <person name="Klenk H.-P."/>
            <person name="LaButti K.M."/>
            <person name="Lapidus A."/>
            <person name="Lindquist E.A."/>
            <person name="Lipzen A.M."/>
            <person name="Meier-Kolthoff J.P."/>
            <person name="Ohm R.A."/>
            <person name="Otillar R.P."/>
            <person name="Pangilinan J.L."/>
            <person name="Peng Y."/>
            <person name="Rokas A."/>
            <person name="Rosa C.A."/>
            <person name="Scheuner C."/>
            <person name="Sibirny A.A."/>
            <person name="Slot J.C."/>
            <person name="Stielow J.B."/>
            <person name="Sun H."/>
            <person name="Kurtzman C.P."/>
            <person name="Blackwell M."/>
            <person name="Grigoriev I.V."/>
            <person name="Jeffries T.W."/>
        </authorList>
    </citation>
    <scope>NUCLEOTIDE SEQUENCE [LARGE SCALE GENOMIC DNA]</scope>
    <source>
        <strain evidence="2">NRRL Y-1626</strain>
    </source>
</reference>
<organism evidence="1 2">
    <name type="scientific">Hanseniaspora valbyensis NRRL Y-1626</name>
    <dbReference type="NCBI Taxonomy" id="766949"/>
    <lineage>
        <taxon>Eukaryota</taxon>
        <taxon>Fungi</taxon>
        <taxon>Dikarya</taxon>
        <taxon>Ascomycota</taxon>
        <taxon>Saccharomycotina</taxon>
        <taxon>Saccharomycetes</taxon>
        <taxon>Saccharomycodales</taxon>
        <taxon>Saccharomycodaceae</taxon>
        <taxon>Hanseniaspora</taxon>
    </lineage>
</organism>
<comment type="caution">
    <text evidence="1">The sequence shown here is derived from an EMBL/GenBank/DDBJ whole genome shotgun (WGS) entry which is preliminary data.</text>
</comment>
<dbReference type="EMBL" id="LXPE01000594">
    <property type="protein sequence ID" value="OBA20827.1"/>
    <property type="molecule type" value="Genomic_DNA"/>
</dbReference>